<evidence type="ECO:0000313" key="7">
    <source>
        <dbReference type="EMBL" id="SEN59803.1"/>
    </source>
</evidence>
<dbReference type="GO" id="GO:0097367">
    <property type="term" value="F:carbohydrate derivative binding"/>
    <property type="evidence" value="ECO:0007669"/>
    <property type="project" value="InterPro"/>
</dbReference>
<gene>
    <name evidence="7" type="ORF">SAMN04489859_1010103</name>
</gene>
<keyword evidence="3" id="KW-0804">Transcription</keyword>
<evidence type="ECO:0000259" key="6">
    <source>
        <dbReference type="PROSITE" id="PS51464"/>
    </source>
</evidence>
<name>A0A1H8HUH5_9RHOB</name>
<sequence length="293" mass="31193">MPLQQIWHLIEARYGGFSPQLQRAARFVRENPQEVALQSMRHIAGRVGVSPATMTRLIQALEIGTWEAFQTIHRQWLTEGKRGVFSGPADRVIADARKPGAEDLLLESMAHLDGLNLETTLGPQMRAPLRKAAALIALAPTVAIAGLRSSFPVAYGLHYALSLFLAGTVLMPGAGGALLDGLHHLRPGAVLIVISISPYSRETVTLAQLAHEAGCTVVGITDGPLSPIAQVADIALIARTDSPSHLASLVGLMAVAQALAMLVLARAGDGALEAMRHREAMFETTSAYLPSQD</sequence>
<evidence type="ECO:0000313" key="8">
    <source>
        <dbReference type="Proteomes" id="UP000199054"/>
    </source>
</evidence>
<dbReference type="GO" id="GO:0003700">
    <property type="term" value="F:DNA-binding transcription factor activity"/>
    <property type="evidence" value="ECO:0007669"/>
    <property type="project" value="InterPro"/>
</dbReference>
<dbReference type="InterPro" id="IPR035472">
    <property type="entry name" value="RpiR-like_SIS"/>
</dbReference>
<evidence type="ECO:0000256" key="2">
    <source>
        <dbReference type="ARBA" id="ARBA00023125"/>
    </source>
</evidence>
<dbReference type="GO" id="GO:0003677">
    <property type="term" value="F:DNA binding"/>
    <property type="evidence" value="ECO:0007669"/>
    <property type="project" value="UniProtKB-KW"/>
</dbReference>
<evidence type="ECO:0000256" key="4">
    <source>
        <dbReference type="SAM" id="Phobius"/>
    </source>
</evidence>
<evidence type="ECO:0000256" key="3">
    <source>
        <dbReference type="ARBA" id="ARBA00023163"/>
    </source>
</evidence>
<dbReference type="STRING" id="34002.SAMN04489859_1010103"/>
<reference evidence="7 8" key="1">
    <citation type="submission" date="2016-10" db="EMBL/GenBank/DDBJ databases">
        <authorList>
            <person name="de Groot N.N."/>
        </authorList>
    </citation>
    <scope>NUCLEOTIDE SEQUENCE [LARGE SCALE GENOMIC DNA]</scope>
    <source>
        <strain evidence="7 8">DSM 8512</strain>
    </source>
</reference>
<keyword evidence="4" id="KW-0812">Transmembrane</keyword>
<dbReference type="PANTHER" id="PTHR30514:SF18">
    <property type="entry name" value="RPIR-FAMILY TRANSCRIPTIONAL REGULATOR"/>
    <property type="match status" value="1"/>
</dbReference>
<feature type="domain" description="HTH rpiR-type" evidence="5">
    <location>
        <begin position="4"/>
        <end position="80"/>
    </location>
</feature>
<dbReference type="PROSITE" id="PS51464">
    <property type="entry name" value="SIS"/>
    <property type="match status" value="1"/>
</dbReference>
<feature type="transmembrane region" description="Helical" evidence="4">
    <location>
        <begin position="132"/>
        <end position="151"/>
    </location>
</feature>
<accession>A0A1H8HUH5</accession>
<dbReference type="InterPro" id="IPR001347">
    <property type="entry name" value="SIS_dom"/>
</dbReference>
<dbReference type="Pfam" id="PF01380">
    <property type="entry name" value="SIS"/>
    <property type="match status" value="1"/>
</dbReference>
<keyword evidence="2 7" id="KW-0238">DNA-binding</keyword>
<dbReference type="AlphaFoldDB" id="A0A1H8HUH5"/>
<dbReference type="InterPro" id="IPR000281">
    <property type="entry name" value="HTH_RpiR"/>
</dbReference>
<dbReference type="Gene3D" id="3.40.50.10490">
    <property type="entry name" value="Glucose-6-phosphate isomerase like protein, domain 1"/>
    <property type="match status" value="1"/>
</dbReference>
<dbReference type="CDD" id="cd05013">
    <property type="entry name" value="SIS_RpiR"/>
    <property type="match status" value="1"/>
</dbReference>
<keyword evidence="4" id="KW-0472">Membrane</keyword>
<dbReference type="InterPro" id="IPR047640">
    <property type="entry name" value="RpiR-like"/>
</dbReference>
<dbReference type="RefSeq" id="WP_090611614.1">
    <property type="nucleotide sequence ID" value="NZ_CP067124.1"/>
</dbReference>
<proteinExistence type="predicted"/>
<keyword evidence="4" id="KW-1133">Transmembrane helix</keyword>
<dbReference type="SUPFAM" id="SSF46689">
    <property type="entry name" value="Homeodomain-like"/>
    <property type="match status" value="1"/>
</dbReference>
<dbReference type="OrthoDB" id="3574600at2"/>
<dbReference type="Proteomes" id="UP000199054">
    <property type="component" value="Unassembled WGS sequence"/>
</dbReference>
<keyword evidence="8" id="KW-1185">Reference proteome</keyword>
<dbReference type="InterPro" id="IPR046348">
    <property type="entry name" value="SIS_dom_sf"/>
</dbReference>
<evidence type="ECO:0000256" key="1">
    <source>
        <dbReference type="ARBA" id="ARBA00023015"/>
    </source>
</evidence>
<dbReference type="InterPro" id="IPR009057">
    <property type="entry name" value="Homeodomain-like_sf"/>
</dbReference>
<dbReference type="SUPFAM" id="SSF53697">
    <property type="entry name" value="SIS domain"/>
    <property type="match status" value="1"/>
</dbReference>
<dbReference type="Gene3D" id="1.10.10.10">
    <property type="entry name" value="Winged helix-like DNA-binding domain superfamily/Winged helix DNA-binding domain"/>
    <property type="match status" value="1"/>
</dbReference>
<dbReference type="EMBL" id="FODE01000010">
    <property type="protein sequence ID" value="SEN59803.1"/>
    <property type="molecule type" value="Genomic_DNA"/>
</dbReference>
<dbReference type="PANTHER" id="PTHR30514">
    <property type="entry name" value="GLUCOKINASE"/>
    <property type="match status" value="1"/>
</dbReference>
<feature type="domain" description="SIS" evidence="6">
    <location>
        <begin position="132"/>
        <end position="274"/>
    </location>
</feature>
<evidence type="ECO:0000259" key="5">
    <source>
        <dbReference type="PROSITE" id="PS51071"/>
    </source>
</evidence>
<keyword evidence="1" id="KW-0805">Transcription regulation</keyword>
<feature type="transmembrane region" description="Helical" evidence="4">
    <location>
        <begin position="246"/>
        <end position="265"/>
    </location>
</feature>
<dbReference type="GO" id="GO:1901135">
    <property type="term" value="P:carbohydrate derivative metabolic process"/>
    <property type="evidence" value="ECO:0007669"/>
    <property type="project" value="InterPro"/>
</dbReference>
<dbReference type="InterPro" id="IPR036388">
    <property type="entry name" value="WH-like_DNA-bd_sf"/>
</dbReference>
<organism evidence="7 8">
    <name type="scientific">Paracoccus alcaliphilus</name>
    <dbReference type="NCBI Taxonomy" id="34002"/>
    <lineage>
        <taxon>Bacteria</taxon>
        <taxon>Pseudomonadati</taxon>
        <taxon>Pseudomonadota</taxon>
        <taxon>Alphaproteobacteria</taxon>
        <taxon>Rhodobacterales</taxon>
        <taxon>Paracoccaceae</taxon>
        <taxon>Paracoccus</taxon>
    </lineage>
</organism>
<feature type="transmembrane region" description="Helical" evidence="4">
    <location>
        <begin position="157"/>
        <end position="179"/>
    </location>
</feature>
<dbReference type="PROSITE" id="PS51071">
    <property type="entry name" value="HTH_RPIR"/>
    <property type="match status" value="1"/>
</dbReference>
<protein>
    <submittedName>
        <fullName evidence="7">DNA-binding transcriptional regulator, MurR/RpiR family, contains HTH and SIS domains</fullName>
    </submittedName>
</protein>